<dbReference type="GO" id="GO:0046872">
    <property type="term" value="F:metal ion binding"/>
    <property type="evidence" value="ECO:0007669"/>
    <property type="project" value="UniProtKB-KW"/>
</dbReference>
<protein>
    <submittedName>
        <fullName evidence="8">Di-heme cytochrome-c peroxidase</fullName>
    </submittedName>
</protein>
<dbReference type="InterPro" id="IPR051395">
    <property type="entry name" value="Cytochrome_c_Peroxidase/MauG"/>
</dbReference>
<reference evidence="9" key="1">
    <citation type="submission" date="2015-09" db="EMBL/GenBank/DDBJ databases">
        <authorList>
            <person name="Daims H."/>
        </authorList>
    </citation>
    <scope>NUCLEOTIDE SEQUENCE [LARGE SCALE GENOMIC DNA]</scope>
</reference>
<dbReference type="GO" id="GO:0004130">
    <property type="term" value="F:cytochrome-c peroxidase activity"/>
    <property type="evidence" value="ECO:0007669"/>
    <property type="project" value="TreeGrafter"/>
</dbReference>
<evidence type="ECO:0000256" key="4">
    <source>
        <dbReference type="ARBA" id="ARBA00023002"/>
    </source>
</evidence>
<evidence type="ECO:0000313" key="9">
    <source>
        <dbReference type="Proteomes" id="UP000066284"/>
    </source>
</evidence>
<evidence type="ECO:0000313" key="8">
    <source>
        <dbReference type="EMBL" id="CUQ65425.1"/>
    </source>
</evidence>
<evidence type="ECO:0000256" key="2">
    <source>
        <dbReference type="ARBA" id="ARBA00022617"/>
    </source>
</evidence>
<dbReference type="GO" id="GO:0020037">
    <property type="term" value="F:heme binding"/>
    <property type="evidence" value="ECO:0007669"/>
    <property type="project" value="InterPro"/>
</dbReference>
<dbReference type="RefSeq" id="WP_062482665.1">
    <property type="nucleotide sequence ID" value="NZ_LN885086.1"/>
</dbReference>
<keyword evidence="4" id="KW-0560">Oxidoreductase</keyword>
<gene>
    <name evidence="8" type="ORF">NITINOP_0449</name>
</gene>
<dbReference type="KEGG" id="nio:NITINOP_0449"/>
<proteinExistence type="predicted"/>
<dbReference type="Proteomes" id="UP000066284">
    <property type="component" value="Chromosome 1"/>
</dbReference>
<evidence type="ECO:0000256" key="1">
    <source>
        <dbReference type="ARBA" id="ARBA00004196"/>
    </source>
</evidence>
<keyword evidence="9" id="KW-1185">Reference proteome</keyword>
<dbReference type="InterPro" id="IPR004852">
    <property type="entry name" value="Di-haem_cyt_c_peroxidsae"/>
</dbReference>
<accession>A0A0S4KLU2</accession>
<dbReference type="SUPFAM" id="SSF46626">
    <property type="entry name" value="Cytochrome c"/>
    <property type="match status" value="2"/>
</dbReference>
<comment type="subcellular location">
    <subcellularLocation>
        <location evidence="1">Cell envelope</location>
    </subcellularLocation>
</comment>
<dbReference type="GO" id="GO:0030313">
    <property type="term" value="C:cell envelope"/>
    <property type="evidence" value="ECO:0007669"/>
    <property type="project" value="UniProtKB-SubCell"/>
</dbReference>
<keyword evidence="2 6" id="KW-0349">Heme</keyword>
<keyword evidence="5 6" id="KW-0408">Iron</keyword>
<keyword evidence="3 6" id="KW-0479">Metal-binding</keyword>
<dbReference type="AlphaFoldDB" id="A0A0S4KLU2"/>
<evidence type="ECO:0000256" key="6">
    <source>
        <dbReference type="PROSITE-ProRule" id="PRU00433"/>
    </source>
</evidence>
<evidence type="ECO:0000256" key="3">
    <source>
        <dbReference type="ARBA" id="ARBA00022723"/>
    </source>
</evidence>
<organism evidence="8 9">
    <name type="scientific">Candidatus Nitrospira inopinata</name>
    <dbReference type="NCBI Taxonomy" id="1715989"/>
    <lineage>
        <taxon>Bacteria</taxon>
        <taxon>Pseudomonadati</taxon>
        <taxon>Nitrospirota</taxon>
        <taxon>Nitrospiria</taxon>
        <taxon>Nitrospirales</taxon>
        <taxon>Nitrospiraceae</taxon>
        <taxon>Nitrospira</taxon>
    </lineage>
</organism>
<evidence type="ECO:0000256" key="5">
    <source>
        <dbReference type="ARBA" id="ARBA00023004"/>
    </source>
</evidence>
<dbReference type="EMBL" id="LN885086">
    <property type="protein sequence ID" value="CUQ65425.1"/>
    <property type="molecule type" value="Genomic_DNA"/>
</dbReference>
<sequence length="696" mass="76455">MVGRLVVIALGGLIVLVSPPHGYALNGDGTIPRVPNPPPPADVVHLPGDLRSIPVPGPSEHDLAEYVKDKQMALVLGKALFWDMQVGSDGKTACATCHFRAGADPRSKNQLSPGLKRVPKPDLTFQLGGPNYQLTELDFPLTRLAIPGQRGALDPLTDRNDVVSSQGVPFLAPGSDPLGFQVGRFKTRRVEPRNTPTVINAVFNHRQFWDGRAENIFNGVNHLGDRDPEARVLASIGGDLVPVQVRLVNSSLASQALGPILNELEMAEPGRTVQDLARDLRKGKFSRRIGKRVHTTRPLQYQLVAPSDSVLGPWSRYPKPGLRINSYDDLIQAAFQDKYWRSGKRIVVADDGTITIVDRPSRKPNDEYTLLEYNFGLFFGLAIQLYESTLVSDDSPWDRFRRLHPNPSDPALNPWTNKNPEFISRLALFGAHLFNDRTRGPHNLRCTNCHEGPELTDASVRRIMMAPNGPVRNRDGNIIDKGFNNIGVRPTEEDLGVGASDEYGPLSHSKRLFPNNPPAFFDGAAVTKGFGVEGAFKIPSLRNVALTAPYFHNGDTPSLREAVMVYSRGGNVFPIRQTDGTLIEPLGVANMTPDEVDAVIAWLESLTDERVRIAAAPFDHPQLFVPNGHVGDHQRVVPSLFGFAMDNMIEIPMTGAEGGPPLPGFLEGIFGPQSNKWPRFRSLECLPTLMMQGKCS</sequence>
<dbReference type="OrthoDB" id="9805202at2"/>
<keyword evidence="8" id="KW-0575">Peroxidase</keyword>
<name>A0A0S4KLU2_9BACT</name>
<dbReference type="Gene3D" id="1.10.760.10">
    <property type="entry name" value="Cytochrome c-like domain"/>
    <property type="match status" value="2"/>
</dbReference>
<feature type="domain" description="Cytochrome c" evidence="7">
    <location>
        <begin position="425"/>
        <end position="607"/>
    </location>
</feature>
<dbReference type="Pfam" id="PF03150">
    <property type="entry name" value="CCP_MauG"/>
    <property type="match status" value="1"/>
</dbReference>
<dbReference type="GO" id="GO:0009055">
    <property type="term" value="F:electron transfer activity"/>
    <property type="evidence" value="ECO:0007669"/>
    <property type="project" value="InterPro"/>
</dbReference>
<dbReference type="InterPro" id="IPR009056">
    <property type="entry name" value="Cyt_c-like_dom"/>
</dbReference>
<dbReference type="PROSITE" id="PS51007">
    <property type="entry name" value="CYTC"/>
    <property type="match status" value="1"/>
</dbReference>
<evidence type="ECO:0000259" key="7">
    <source>
        <dbReference type="PROSITE" id="PS51007"/>
    </source>
</evidence>
<dbReference type="STRING" id="1715989.NITINOP_0449"/>
<dbReference type="InterPro" id="IPR036909">
    <property type="entry name" value="Cyt_c-like_dom_sf"/>
</dbReference>
<dbReference type="PANTHER" id="PTHR30600">
    <property type="entry name" value="CYTOCHROME C PEROXIDASE-RELATED"/>
    <property type="match status" value="1"/>
</dbReference>